<dbReference type="InterPro" id="IPR011059">
    <property type="entry name" value="Metal-dep_hydrolase_composite"/>
</dbReference>
<dbReference type="Gene3D" id="2.30.40.10">
    <property type="entry name" value="Urease, subunit C, domain 1"/>
    <property type="match status" value="1"/>
</dbReference>
<comment type="caution">
    <text evidence="1">The sequence shown here is derived from an EMBL/GenBank/DDBJ whole genome shotgun (WGS) entry which is preliminary data.</text>
</comment>
<evidence type="ECO:0000313" key="1">
    <source>
        <dbReference type="EMBL" id="CAJ2504325.1"/>
    </source>
</evidence>
<protein>
    <submittedName>
        <fullName evidence="1">Uu.00g117190.m01.CDS01</fullName>
    </submittedName>
</protein>
<dbReference type="AlphaFoldDB" id="A0AAI8VG72"/>
<proteinExistence type="predicted"/>
<gene>
    <name evidence="1" type="ORF">KHLLAP_LOCUS4793</name>
</gene>
<dbReference type="GO" id="GO:0016810">
    <property type="term" value="F:hydrolase activity, acting on carbon-nitrogen (but not peptide) bonds"/>
    <property type="evidence" value="ECO:0007669"/>
    <property type="project" value="InterPro"/>
</dbReference>
<keyword evidence="2" id="KW-1185">Reference proteome</keyword>
<organism evidence="1 2">
    <name type="scientific">Anthostomella pinea</name>
    <dbReference type="NCBI Taxonomy" id="933095"/>
    <lineage>
        <taxon>Eukaryota</taxon>
        <taxon>Fungi</taxon>
        <taxon>Dikarya</taxon>
        <taxon>Ascomycota</taxon>
        <taxon>Pezizomycotina</taxon>
        <taxon>Sordariomycetes</taxon>
        <taxon>Xylariomycetidae</taxon>
        <taxon>Xylariales</taxon>
        <taxon>Xylariaceae</taxon>
        <taxon>Anthostomella</taxon>
    </lineage>
</organism>
<reference evidence="1" key="1">
    <citation type="submission" date="2023-10" db="EMBL/GenBank/DDBJ databases">
        <authorList>
            <person name="Hackl T."/>
        </authorList>
    </citation>
    <scope>NUCLEOTIDE SEQUENCE</scope>
</reference>
<dbReference type="EMBL" id="CAUWAG010000006">
    <property type="protein sequence ID" value="CAJ2504325.1"/>
    <property type="molecule type" value="Genomic_DNA"/>
</dbReference>
<evidence type="ECO:0000313" key="2">
    <source>
        <dbReference type="Proteomes" id="UP001295740"/>
    </source>
</evidence>
<name>A0AAI8VG72_9PEZI</name>
<dbReference type="Proteomes" id="UP001295740">
    <property type="component" value="Unassembled WGS sequence"/>
</dbReference>
<sequence length="119" mass="12638">MSVSDAVRQVLRGKGCLSAGRIGSLKEGMKADILVSDGSSPAMLAAAVENTLAAIVLHTALEKSTSVVKSGTALTWKDVVKGVLGSRLSIKEKLKPIPSDVGEEWAINMFMDRQTLLER</sequence>
<accession>A0AAI8VG72</accession>